<dbReference type="Pfam" id="PF00067">
    <property type="entry name" value="p450"/>
    <property type="match status" value="1"/>
</dbReference>
<evidence type="ECO:0000256" key="1">
    <source>
        <dbReference type="PIRSR" id="PIRSR602401-1"/>
    </source>
</evidence>
<keyword evidence="1" id="KW-0479">Metal-binding</keyword>
<dbReference type="InterPro" id="IPR036396">
    <property type="entry name" value="Cyt_P450_sf"/>
</dbReference>
<protein>
    <submittedName>
        <fullName evidence="3">Phenylalanine N-monooxygenase</fullName>
    </submittedName>
</protein>
<dbReference type="GO" id="GO:0016705">
    <property type="term" value="F:oxidoreductase activity, acting on paired donors, with incorporation or reduction of molecular oxygen"/>
    <property type="evidence" value="ECO:0007669"/>
    <property type="project" value="InterPro"/>
</dbReference>
<organism evidence="3 4">
    <name type="scientific">Vitis vinifera</name>
    <name type="common">Grape</name>
    <dbReference type="NCBI Taxonomy" id="29760"/>
    <lineage>
        <taxon>Eukaryota</taxon>
        <taxon>Viridiplantae</taxon>
        <taxon>Streptophyta</taxon>
        <taxon>Embryophyta</taxon>
        <taxon>Tracheophyta</taxon>
        <taxon>Spermatophyta</taxon>
        <taxon>Magnoliopsida</taxon>
        <taxon>eudicotyledons</taxon>
        <taxon>Gunneridae</taxon>
        <taxon>Pentapetalae</taxon>
        <taxon>rosids</taxon>
        <taxon>Vitales</taxon>
        <taxon>Vitaceae</taxon>
        <taxon>Viteae</taxon>
        <taxon>Vitis</taxon>
    </lineage>
</organism>
<evidence type="ECO:0000313" key="3">
    <source>
        <dbReference type="EMBL" id="RVW92899.1"/>
    </source>
</evidence>
<comment type="caution">
    <text evidence="3">The sequence shown here is derived from an EMBL/GenBank/DDBJ whole genome shotgun (WGS) entry which is preliminary data.</text>
</comment>
<keyword evidence="2" id="KW-0472">Membrane</keyword>
<feature type="transmembrane region" description="Helical" evidence="2">
    <location>
        <begin position="12"/>
        <end position="31"/>
    </location>
</feature>
<evidence type="ECO:0000313" key="4">
    <source>
        <dbReference type="Proteomes" id="UP000288805"/>
    </source>
</evidence>
<evidence type="ECO:0000256" key="2">
    <source>
        <dbReference type="SAM" id="Phobius"/>
    </source>
</evidence>
<dbReference type="Gene3D" id="1.10.630.10">
    <property type="entry name" value="Cytochrome P450"/>
    <property type="match status" value="1"/>
</dbReference>
<sequence length="132" mass="14960">MLGLMEDKDHVIALHLNEILYLSFPLSHVLLSRLGLGRNPRIWEEPLNFNPEQHLNASTIQVVELNEPNLRFTSFSARRRGCTGMAFGSTIAVMLLAMLFQGLTWSLPPGQQEIDFLKSRNDLSLLQNLCMP</sequence>
<gene>
    <name evidence="3" type="primary">CYP79A2_20</name>
    <name evidence="3" type="ORF">CK203_040496</name>
</gene>
<name>A0A438I8B9_VITVI</name>
<dbReference type="GO" id="GO:0005506">
    <property type="term" value="F:iron ion binding"/>
    <property type="evidence" value="ECO:0007669"/>
    <property type="project" value="InterPro"/>
</dbReference>
<keyword evidence="2" id="KW-1133">Transmembrane helix</keyword>
<comment type="cofactor">
    <cofactor evidence="1">
        <name>heme</name>
        <dbReference type="ChEBI" id="CHEBI:30413"/>
    </cofactor>
</comment>
<dbReference type="InterPro" id="IPR002401">
    <property type="entry name" value="Cyt_P450_E_grp-I"/>
</dbReference>
<dbReference type="SUPFAM" id="SSF48264">
    <property type="entry name" value="Cytochrome P450"/>
    <property type="match status" value="1"/>
</dbReference>
<keyword evidence="1" id="KW-0408">Iron</keyword>
<accession>A0A438I8B9</accession>
<keyword evidence="3" id="KW-0503">Monooxygenase</keyword>
<dbReference type="EMBL" id="QGNW01000133">
    <property type="protein sequence ID" value="RVW92899.1"/>
    <property type="molecule type" value="Genomic_DNA"/>
</dbReference>
<dbReference type="AlphaFoldDB" id="A0A438I8B9"/>
<dbReference type="InterPro" id="IPR051382">
    <property type="entry name" value="CYP450_AA/FA_Hydroxylases"/>
</dbReference>
<feature type="transmembrane region" description="Helical" evidence="2">
    <location>
        <begin position="81"/>
        <end position="100"/>
    </location>
</feature>
<dbReference type="PANTHER" id="PTHR47949">
    <property type="entry name" value="CYTOCHROME P450 703A2-RELATED-RELATED"/>
    <property type="match status" value="1"/>
</dbReference>
<dbReference type="GO" id="GO:0004497">
    <property type="term" value="F:monooxygenase activity"/>
    <property type="evidence" value="ECO:0007669"/>
    <property type="project" value="UniProtKB-KW"/>
</dbReference>
<dbReference type="PRINTS" id="PR00463">
    <property type="entry name" value="EP450I"/>
</dbReference>
<dbReference type="PANTHER" id="PTHR47949:SF6">
    <property type="entry name" value="CYTOCHROME P450"/>
    <property type="match status" value="1"/>
</dbReference>
<reference evidence="3 4" key="1">
    <citation type="journal article" date="2018" name="PLoS Genet.">
        <title>Population sequencing reveals clonal diversity and ancestral inbreeding in the grapevine cultivar Chardonnay.</title>
        <authorList>
            <person name="Roach M.J."/>
            <person name="Johnson D.L."/>
            <person name="Bohlmann J."/>
            <person name="van Vuuren H.J."/>
            <person name="Jones S.J."/>
            <person name="Pretorius I.S."/>
            <person name="Schmidt S.A."/>
            <person name="Borneman A.R."/>
        </authorList>
    </citation>
    <scope>NUCLEOTIDE SEQUENCE [LARGE SCALE GENOMIC DNA]</scope>
    <source>
        <strain evidence="4">cv. Chardonnay</strain>
        <tissue evidence="3">Leaf</tissue>
    </source>
</reference>
<feature type="binding site" description="axial binding residue" evidence="1">
    <location>
        <position position="82"/>
    </location>
    <ligand>
        <name>heme</name>
        <dbReference type="ChEBI" id="CHEBI:30413"/>
    </ligand>
    <ligandPart>
        <name>Fe</name>
        <dbReference type="ChEBI" id="CHEBI:18248"/>
    </ligandPart>
</feature>
<keyword evidence="3" id="KW-0560">Oxidoreductase</keyword>
<dbReference type="GO" id="GO:0020037">
    <property type="term" value="F:heme binding"/>
    <property type="evidence" value="ECO:0007669"/>
    <property type="project" value="InterPro"/>
</dbReference>
<proteinExistence type="predicted"/>
<dbReference type="InterPro" id="IPR001128">
    <property type="entry name" value="Cyt_P450"/>
</dbReference>
<keyword evidence="2" id="KW-0812">Transmembrane</keyword>
<keyword evidence="1" id="KW-0349">Heme</keyword>
<dbReference type="Proteomes" id="UP000288805">
    <property type="component" value="Unassembled WGS sequence"/>
</dbReference>